<dbReference type="InterPro" id="IPR029144">
    <property type="entry name" value="Thr_synth_N"/>
</dbReference>
<dbReference type="GO" id="GO:0004795">
    <property type="term" value="F:threonine synthase activity"/>
    <property type="evidence" value="ECO:0007669"/>
    <property type="project" value="UniProtKB-UniRule"/>
</dbReference>
<dbReference type="InterPro" id="IPR004450">
    <property type="entry name" value="Thr_synthase-like"/>
</dbReference>
<dbReference type="Gene3D" id="3.40.50.1100">
    <property type="match status" value="2"/>
</dbReference>
<dbReference type="InterPro" id="IPR036052">
    <property type="entry name" value="TrpB-like_PALP_sf"/>
</dbReference>
<keyword evidence="8" id="KW-0456">Lyase</keyword>
<evidence type="ECO:0000313" key="9">
    <source>
        <dbReference type="Proteomes" id="UP000886812"/>
    </source>
</evidence>
<feature type="modified residue" description="N6-(pyridoxal phosphate)lysine" evidence="5">
    <location>
        <position position="115"/>
    </location>
</feature>
<dbReference type="InterPro" id="IPR037158">
    <property type="entry name" value="Thr_synth_N_sf"/>
</dbReference>
<organism evidence="8 9">
    <name type="scientific">Candidatus Spyradosoma merdigallinarum</name>
    <dbReference type="NCBI Taxonomy" id="2840950"/>
    <lineage>
        <taxon>Bacteria</taxon>
        <taxon>Pseudomonadati</taxon>
        <taxon>Verrucomicrobiota</taxon>
        <taxon>Opitutia</taxon>
        <taxon>Opitutia incertae sedis</taxon>
        <taxon>Candidatus Spyradosoma</taxon>
    </lineage>
</organism>
<name>A0A9D1NKE8_9BACT</name>
<reference evidence="8" key="2">
    <citation type="journal article" date="2021" name="PeerJ">
        <title>Extensive microbial diversity within the chicken gut microbiome revealed by metagenomics and culture.</title>
        <authorList>
            <person name="Gilroy R."/>
            <person name="Ravi A."/>
            <person name="Getino M."/>
            <person name="Pursley I."/>
            <person name="Horton D.L."/>
            <person name="Alikhan N.F."/>
            <person name="Baker D."/>
            <person name="Gharbi K."/>
            <person name="Hall N."/>
            <person name="Watson M."/>
            <person name="Adriaenssens E.M."/>
            <person name="Foster-Nyarko E."/>
            <person name="Jarju S."/>
            <person name="Secka A."/>
            <person name="Antonio M."/>
            <person name="Oren A."/>
            <person name="Chaudhuri R.R."/>
            <person name="La Ragione R."/>
            <person name="Hildebrand F."/>
            <person name="Pallen M.J."/>
        </authorList>
    </citation>
    <scope>NUCLEOTIDE SEQUENCE</scope>
    <source>
        <strain evidence="8">10669</strain>
    </source>
</reference>
<gene>
    <name evidence="8" type="ORF">IAC75_02820</name>
</gene>
<dbReference type="SUPFAM" id="SSF53686">
    <property type="entry name" value="Tryptophan synthase beta subunit-like PLP-dependent enzymes"/>
    <property type="match status" value="1"/>
</dbReference>
<comment type="similarity">
    <text evidence="2">Belongs to the threonine synthase family.</text>
</comment>
<dbReference type="GO" id="GO:0009088">
    <property type="term" value="P:threonine biosynthetic process"/>
    <property type="evidence" value="ECO:0007669"/>
    <property type="project" value="UniProtKB-UniRule"/>
</dbReference>
<evidence type="ECO:0000259" key="7">
    <source>
        <dbReference type="Pfam" id="PF14821"/>
    </source>
</evidence>
<dbReference type="PANTHER" id="PTHR43515:SF1">
    <property type="entry name" value="THREONINE SYNTHASE-LIKE 1"/>
    <property type="match status" value="1"/>
</dbReference>
<dbReference type="InterPro" id="IPR001926">
    <property type="entry name" value="TrpB-like_PALP"/>
</dbReference>
<evidence type="ECO:0000256" key="5">
    <source>
        <dbReference type="PIRSR" id="PIRSR604450-51"/>
    </source>
</evidence>
<protein>
    <recommendedName>
        <fullName evidence="4">Threonine synthase</fullName>
        <ecNumber evidence="4">4.2.3.1</ecNumber>
    </recommendedName>
</protein>
<comment type="caution">
    <text evidence="8">The sequence shown here is derived from an EMBL/GenBank/DDBJ whole genome shotgun (WGS) entry which is preliminary data.</text>
</comment>
<proteinExistence type="inferred from homology"/>
<evidence type="ECO:0000256" key="2">
    <source>
        <dbReference type="ARBA" id="ARBA00005517"/>
    </source>
</evidence>
<evidence type="ECO:0000259" key="6">
    <source>
        <dbReference type="Pfam" id="PF00291"/>
    </source>
</evidence>
<dbReference type="EC" id="4.2.3.1" evidence="4"/>
<accession>A0A9D1NKE8</accession>
<evidence type="ECO:0000256" key="1">
    <source>
        <dbReference type="ARBA" id="ARBA00001933"/>
    </source>
</evidence>
<evidence type="ECO:0000256" key="4">
    <source>
        <dbReference type="NCBIfam" id="TIGR00260"/>
    </source>
</evidence>
<dbReference type="Pfam" id="PF24857">
    <property type="entry name" value="THR4_C"/>
    <property type="match status" value="1"/>
</dbReference>
<dbReference type="Gene3D" id="3.90.1380.10">
    <property type="entry name" value="Threonine synthase, N-terminal domain"/>
    <property type="match status" value="1"/>
</dbReference>
<reference evidence="8" key="1">
    <citation type="submission" date="2020-10" db="EMBL/GenBank/DDBJ databases">
        <authorList>
            <person name="Gilroy R."/>
        </authorList>
    </citation>
    <scope>NUCLEOTIDE SEQUENCE</scope>
    <source>
        <strain evidence="8">10669</strain>
    </source>
</reference>
<dbReference type="GO" id="GO:0005737">
    <property type="term" value="C:cytoplasm"/>
    <property type="evidence" value="ECO:0007669"/>
    <property type="project" value="TreeGrafter"/>
</dbReference>
<comment type="cofactor">
    <cofactor evidence="1 5">
        <name>pyridoxal 5'-phosphate</name>
        <dbReference type="ChEBI" id="CHEBI:597326"/>
    </cofactor>
</comment>
<dbReference type="AlphaFoldDB" id="A0A9D1NKE8"/>
<feature type="domain" description="Tryptophan synthase beta chain-like PALP" evidence="6">
    <location>
        <begin position="100"/>
        <end position="332"/>
    </location>
</feature>
<dbReference type="PANTHER" id="PTHR43515">
    <property type="entry name" value="THREONINE SYNTHASE-LIKE 1"/>
    <property type="match status" value="1"/>
</dbReference>
<dbReference type="Proteomes" id="UP000886812">
    <property type="component" value="Unassembled WGS sequence"/>
</dbReference>
<dbReference type="NCBIfam" id="TIGR00260">
    <property type="entry name" value="thrC"/>
    <property type="match status" value="1"/>
</dbReference>
<evidence type="ECO:0000256" key="3">
    <source>
        <dbReference type="ARBA" id="ARBA00022898"/>
    </source>
</evidence>
<dbReference type="Pfam" id="PF00291">
    <property type="entry name" value="PALP"/>
    <property type="match status" value="1"/>
</dbReference>
<sequence length="518" mass="53840">MRYISTRGLAPEVSSTEALLNGIAPDGGLYVPAEMPSAAAVAGALGDAGNYAETMRGVLSLFFDDVPAEVRDAAVARSVARFADPAAPVALRAASDGDARVHFLDLTRGPTGAFKDVALTLLPTLLQYAAEQAGLKKAAVLTATSGDTGSAAMRGFADVAGTGVLVFYPKTGTSEIQRRQMVCCAGGNVGACAIEGNFDDAQTAVKAVFADEKLRAAAAAKGVFLSSANSINIGRLFPQVCYYLEAWRALRAAGTLGAAGFDVVVPTGNFGNVLAAFYAKKLGAPIRRFVVASNANNVVAEFIATGVYDVNFHAGTSLPRAFAVTNSPSMDILVSSNVERFVFEVSGRDAACVRACMASLKSGGKFALDGAALDGLKNAGFASGFADPAQTEAAVGEAWKRFRNLIDPHTAIGLRALRELREREAENGGAAAVVAETATPWKFPRTVLSALRGVGEDVPAPAEDEFENLRALAAFAGKQPQGANLEARFGELETAPELHGMSCAKDRVGEAVRAFFGI</sequence>
<feature type="domain" description="Threonine synthase N-terminal" evidence="7">
    <location>
        <begin position="2"/>
        <end position="76"/>
    </location>
</feature>
<evidence type="ECO:0000313" key="8">
    <source>
        <dbReference type="EMBL" id="HIV04068.1"/>
    </source>
</evidence>
<dbReference type="EMBL" id="DVOG01000074">
    <property type="protein sequence ID" value="HIV04068.1"/>
    <property type="molecule type" value="Genomic_DNA"/>
</dbReference>
<dbReference type="Pfam" id="PF14821">
    <property type="entry name" value="Thr_synth_N"/>
    <property type="match status" value="1"/>
</dbReference>
<keyword evidence="3 5" id="KW-0663">Pyridoxal phosphate</keyword>